<dbReference type="Proteomes" id="UP000501452">
    <property type="component" value="Chromosome"/>
</dbReference>
<sequence length="152" mass="16510">MTVETAAPTVAVLGEDSIVGNALELLLCGSGYDARFEALRTFDAGRTLRGVRLVLLAPGLDEWDRGAVLSSVEAACREGGLPILELVSATISRPGRGRVLIPWPCRTKDLEREIDNALLREQAASGRRQPSQATRIVNGRDHRTSPYSQENE</sequence>
<name>A0A6G8QD31_9ACTN</name>
<reference evidence="2 3" key="1">
    <citation type="submission" date="2019-10" db="EMBL/GenBank/DDBJ databases">
        <title>Rubrobacter sp nov SCSIO 52090 isolated from a deep-sea sediment in the South China Sea.</title>
        <authorList>
            <person name="Chen R.W."/>
        </authorList>
    </citation>
    <scope>NUCLEOTIDE SEQUENCE [LARGE SCALE GENOMIC DNA]</scope>
    <source>
        <strain evidence="2 3">SCSIO 52909</strain>
    </source>
</reference>
<dbReference type="RefSeq" id="WP_166178513.1">
    <property type="nucleotide sequence ID" value="NZ_CP045119.1"/>
</dbReference>
<evidence type="ECO:0000256" key="1">
    <source>
        <dbReference type="SAM" id="MobiDB-lite"/>
    </source>
</evidence>
<accession>A0A6G8QD31</accession>
<gene>
    <name evidence="2" type="ORF">GBA63_18380</name>
</gene>
<protein>
    <submittedName>
        <fullName evidence="2">Uncharacterized protein</fullName>
    </submittedName>
</protein>
<evidence type="ECO:0000313" key="3">
    <source>
        <dbReference type="Proteomes" id="UP000501452"/>
    </source>
</evidence>
<keyword evidence="3" id="KW-1185">Reference proteome</keyword>
<evidence type="ECO:0000313" key="2">
    <source>
        <dbReference type="EMBL" id="QIN84389.1"/>
    </source>
</evidence>
<dbReference type="AlphaFoldDB" id="A0A6G8QD31"/>
<organism evidence="2 3">
    <name type="scientific">Rubrobacter tropicus</name>
    <dbReference type="NCBI Taxonomy" id="2653851"/>
    <lineage>
        <taxon>Bacteria</taxon>
        <taxon>Bacillati</taxon>
        <taxon>Actinomycetota</taxon>
        <taxon>Rubrobacteria</taxon>
        <taxon>Rubrobacterales</taxon>
        <taxon>Rubrobacteraceae</taxon>
        <taxon>Rubrobacter</taxon>
    </lineage>
</organism>
<feature type="region of interest" description="Disordered" evidence="1">
    <location>
        <begin position="122"/>
        <end position="152"/>
    </location>
</feature>
<dbReference type="KEGG" id="rub:GBA63_18380"/>
<proteinExistence type="predicted"/>
<dbReference type="EMBL" id="CP045119">
    <property type="protein sequence ID" value="QIN84389.1"/>
    <property type="molecule type" value="Genomic_DNA"/>
</dbReference>